<evidence type="ECO:0000256" key="5">
    <source>
        <dbReference type="SAM" id="MobiDB-lite"/>
    </source>
</evidence>
<reference evidence="7 8" key="1">
    <citation type="journal article" date="2018" name="Nat. Ecol. Evol.">
        <title>Pezizomycetes genomes reveal the molecular basis of ectomycorrhizal truffle lifestyle.</title>
        <authorList>
            <person name="Murat C."/>
            <person name="Payen T."/>
            <person name="Noel B."/>
            <person name="Kuo A."/>
            <person name="Morin E."/>
            <person name="Chen J."/>
            <person name="Kohler A."/>
            <person name="Krizsan K."/>
            <person name="Balestrini R."/>
            <person name="Da Silva C."/>
            <person name="Montanini B."/>
            <person name="Hainaut M."/>
            <person name="Levati E."/>
            <person name="Barry K.W."/>
            <person name="Belfiori B."/>
            <person name="Cichocki N."/>
            <person name="Clum A."/>
            <person name="Dockter R.B."/>
            <person name="Fauchery L."/>
            <person name="Guy J."/>
            <person name="Iotti M."/>
            <person name="Le Tacon F."/>
            <person name="Lindquist E.A."/>
            <person name="Lipzen A."/>
            <person name="Malagnac F."/>
            <person name="Mello A."/>
            <person name="Molinier V."/>
            <person name="Miyauchi S."/>
            <person name="Poulain J."/>
            <person name="Riccioni C."/>
            <person name="Rubini A."/>
            <person name="Sitrit Y."/>
            <person name="Splivallo R."/>
            <person name="Traeger S."/>
            <person name="Wang M."/>
            <person name="Zifcakova L."/>
            <person name="Wipf D."/>
            <person name="Zambonelli A."/>
            <person name="Paolocci F."/>
            <person name="Nowrousian M."/>
            <person name="Ottonello S."/>
            <person name="Baldrian P."/>
            <person name="Spatafora J.W."/>
            <person name="Henrissat B."/>
            <person name="Nagy L.G."/>
            <person name="Aury J.M."/>
            <person name="Wincker P."/>
            <person name="Grigoriev I.V."/>
            <person name="Bonfante P."/>
            <person name="Martin F.M."/>
        </authorList>
    </citation>
    <scope>NUCLEOTIDE SEQUENCE [LARGE SCALE GENOMIC DNA]</scope>
    <source>
        <strain evidence="7 8">ATCC MYA-4762</strain>
    </source>
</reference>
<dbReference type="AlphaFoldDB" id="A0A3N4LA36"/>
<gene>
    <name evidence="7" type="ORF">L211DRAFT_830206</name>
</gene>
<sequence length="449" mass="51011">MADKDFADYEAPTPIIPTTLATISSVNPPGATPVLGSFQPPPQIPIYSPWYAVWQRHSPSEFLLEFYVIILITFVVSIHTWGVRRNRRIAREWVSQNKAVLEREFAMIGFDAKGSPNTLAEGSQDKLLSEAGFGKKEVPVDLILRENSPTEYVVYATGRNNVAFMHVTISLMKRNNPIALAGEFLAGFIFDAIPGPRDSVTVTLAPFDGGEQALLQAGGKKGESSSKFDNFIWALVNKRTMNKWREERYDLSLTTTRDWEGLPRWCSIMTEAKEIGDLVLTKEVKEAVEQVGEDGGLEYLLISDQRLEKPQRIEETVPKKRQTMHITLPSSHSLFSLIPFLPPPGPNAATPALLSAFIRFTDHLVFVAHFRPEVHRKLKATRDEQIRALRKVKDEEEKEERDQKKAEEKKRERDARLRGMTADEQKRFLEKEREKEIRRAAKKGKGIKM</sequence>
<feature type="compositionally biased region" description="Basic residues" evidence="5">
    <location>
        <begin position="440"/>
        <end position="449"/>
    </location>
</feature>
<dbReference type="GO" id="GO:0005509">
    <property type="term" value="F:calcium ion binding"/>
    <property type="evidence" value="ECO:0007669"/>
    <property type="project" value="InterPro"/>
</dbReference>
<comment type="subcellular location">
    <subcellularLocation>
        <location evidence="1">Membrane</location>
        <topology evidence="1">Single-pass membrane protein</topology>
    </subcellularLocation>
</comment>
<evidence type="ECO:0000256" key="4">
    <source>
        <dbReference type="ARBA" id="ARBA00023136"/>
    </source>
</evidence>
<name>A0A3N4LA36_9PEZI</name>
<evidence type="ECO:0000256" key="2">
    <source>
        <dbReference type="ARBA" id="ARBA00022692"/>
    </source>
</evidence>
<dbReference type="InParanoid" id="A0A3N4LA36"/>
<evidence type="ECO:0000256" key="3">
    <source>
        <dbReference type="ARBA" id="ARBA00022989"/>
    </source>
</evidence>
<dbReference type="EMBL" id="ML121585">
    <property type="protein sequence ID" value="RPB19723.1"/>
    <property type="molecule type" value="Genomic_DNA"/>
</dbReference>
<accession>A0A3N4LA36</accession>
<feature type="transmembrane region" description="Helical" evidence="6">
    <location>
        <begin position="62"/>
        <end position="83"/>
    </location>
</feature>
<organism evidence="7 8">
    <name type="scientific">Terfezia boudieri ATCC MYA-4762</name>
    <dbReference type="NCBI Taxonomy" id="1051890"/>
    <lineage>
        <taxon>Eukaryota</taxon>
        <taxon>Fungi</taxon>
        <taxon>Dikarya</taxon>
        <taxon>Ascomycota</taxon>
        <taxon>Pezizomycotina</taxon>
        <taxon>Pezizomycetes</taxon>
        <taxon>Pezizales</taxon>
        <taxon>Pezizaceae</taxon>
        <taxon>Terfezia</taxon>
    </lineage>
</organism>
<evidence type="ECO:0000313" key="7">
    <source>
        <dbReference type="EMBL" id="RPB19723.1"/>
    </source>
</evidence>
<dbReference type="PANTHER" id="PTHR12883">
    <property type="entry name" value="ADIPOCYTE-SPECIFIC PROTEIN 4-RELATED"/>
    <property type="match status" value="1"/>
</dbReference>
<dbReference type="GO" id="GO:0005783">
    <property type="term" value="C:endoplasmic reticulum"/>
    <property type="evidence" value="ECO:0007669"/>
    <property type="project" value="InterPro"/>
</dbReference>
<feature type="compositionally biased region" description="Basic and acidic residues" evidence="5">
    <location>
        <begin position="392"/>
        <end position="439"/>
    </location>
</feature>
<dbReference type="InterPro" id="IPR012879">
    <property type="entry name" value="CCDC47"/>
</dbReference>
<protein>
    <submittedName>
        <fullName evidence="7">DUF1682-domain-containing protein</fullName>
    </submittedName>
</protein>
<dbReference type="Proteomes" id="UP000267821">
    <property type="component" value="Unassembled WGS sequence"/>
</dbReference>
<dbReference type="Pfam" id="PF07946">
    <property type="entry name" value="CCDC47"/>
    <property type="match status" value="1"/>
</dbReference>
<evidence type="ECO:0000256" key="6">
    <source>
        <dbReference type="SAM" id="Phobius"/>
    </source>
</evidence>
<dbReference type="GO" id="GO:0032469">
    <property type="term" value="P:endoplasmic reticulum calcium ion homeostasis"/>
    <property type="evidence" value="ECO:0007669"/>
    <property type="project" value="InterPro"/>
</dbReference>
<proteinExistence type="predicted"/>
<dbReference type="GO" id="GO:0016020">
    <property type="term" value="C:membrane"/>
    <property type="evidence" value="ECO:0007669"/>
    <property type="project" value="UniProtKB-SubCell"/>
</dbReference>
<evidence type="ECO:0000256" key="1">
    <source>
        <dbReference type="ARBA" id="ARBA00004167"/>
    </source>
</evidence>
<keyword evidence="8" id="KW-1185">Reference proteome</keyword>
<keyword evidence="3 6" id="KW-1133">Transmembrane helix</keyword>
<keyword evidence="2 6" id="KW-0812">Transmembrane</keyword>
<dbReference type="PANTHER" id="PTHR12883:SF0">
    <property type="entry name" value="PAT COMPLEX SUBUNIT CCDC47"/>
    <property type="match status" value="1"/>
</dbReference>
<keyword evidence="4 6" id="KW-0472">Membrane</keyword>
<dbReference type="STRING" id="1051890.A0A3N4LA36"/>
<evidence type="ECO:0000313" key="8">
    <source>
        <dbReference type="Proteomes" id="UP000267821"/>
    </source>
</evidence>
<dbReference type="OrthoDB" id="10039147at2759"/>
<feature type="region of interest" description="Disordered" evidence="5">
    <location>
        <begin position="392"/>
        <end position="449"/>
    </location>
</feature>